<feature type="compositionally biased region" description="Polar residues" evidence="1">
    <location>
        <begin position="411"/>
        <end position="421"/>
    </location>
</feature>
<gene>
    <name evidence="2" type="ORF">Tco025E_03088</name>
</gene>
<dbReference type="Proteomes" id="UP000284403">
    <property type="component" value="Unassembled WGS sequence"/>
</dbReference>
<feature type="compositionally biased region" description="Basic residues" evidence="1">
    <location>
        <begin position="441"/>
        <end position="455"/>
    </location>
</feature>
<evidence type="ECO:0008006" key="4">
    <source>
        <dbReference type="Google" id="ProtNLM"/>
    </source>
</evidence>
<dbReference type="GeneID" id="40316699"/>
<evidence type="ECO:0000313" key="3">
    <source>
        <dbReference type="Proteomes" id="UP000284403"/>
    </source>
</evidence>
<reference evidence="2 3" key="1">
    <citation type="journal article" date="2018" name="BMC Genomics">
        <title>Genomic comparison of Trypanosoma conorhini and Trypanosoma rangeli to Trypanosoma cruzi strains of high and low virulence.</title>
        <authorList>
            <person name="Bradwell K.R."/>
            <person name="Koparde V.N."/>
            <person name="Matveyev A.V."/>
            <person name="Serrano M.G."/>
            <person name="Alves J.M."/>
            <person name="Parikh H."/>
            <person name="Huang B."/>
            <person name="Lee V."/>
            <person name="Espinosa-Alvarez O."/>
            <person name="Ortiz P.A."/>
            <person name="Costa-Martins A.G."/>
            <person name="Teixeira M.M."/>
            <person name="Buck G.A."/>
        </authorList>
    </citation>
    <scope>NUCLEOTIDE SEQUENCE [LARGE SCALE GENOMIC DNA]</scope>
    <source>
        <strain evidence="2 3">025E</strain>
    </source>
</reference>
<feature type="region of interest" description="Disordered" evidence="1">
    <location>
        <begin position="246"/>
        <end position="266"/>
    </location>
</feature>
<proteinExistence type="predicted"/>
<feature type="compositionally biased region" description="Low complexity" evidence="1">
    <location>
        <begin position="42"/>
        <end position="59"/>
    </location>
</feature>
<dbReference type="InterPro" id="IPR011992">
    <property type="entry name" value="EF-hand-dom_pair"/>
</dbReference>
<feature type="compositionally biased region" description="Low complexity" evidence="1">
    <location>
        <begin position="97"/>
        <end position="111"/>
    </location>
</feature>
<feature type="region of interest" description="Disordered" evidence="1">
    <location>
        <begin position="494"/>
        <end position="551"/>
    </location>
</feature>
<dbReference type="AlphaFoldDB" id="A0A3R7NIS8"/>
<name>A0A3R7NIS8_9TRYP</name>
<feature type="region of interest" description="Disordered" evidence="1">
    <location>
        <begin position="42"/>
        <end position="76"/>
    </location>
</feature>
<feature type="compositionally biased region" description="Low complexity" evidence="1">
    <location>
        <begin position="510"/>
        <end position="523"/>
    </location>
</feature>
<dbReference type="SUPFAM" id="SSF47473">
    <property type="entry name" value="EF-hand"/>
    <property type="match status" value="1"/>
</dbReference>
<accession>A0A3R7NIS8</accession>
<protein>
    <recommendedName>
        <fullName evidence="4">EF-hand domain-containing protein</fullName>
    </recommendedName>
</protein>
<feature type="region of interest" description="Disordered" evidence="1">
    <location>
        <begin position="281"/>
        <end position="308"/>
    </location>
</feature>
<feature type="region of interest" description="Disordered" evidence="1">
    <location>
        <begin position="91"/>
        <end position="120"/>
    </location>
</feature>
<evidence type="ECO:0000313" key="2">
    <source>
        <dbReference type="EMBL" id="RNF22695.1"/>
    </source>
</evidence>
<organism evidence="2 3">
    <name type="scientific">Trypanosoma conorhini</name>
    <dbReference type="NCBI Taxonomy" id="83891"/>
    <lineage>
        <taxon>Eukaryota</taxon>
        <taxon>Discoba</taxon>
        <taxon>Euglenozoa</taxon>
        <taxon>Kinetoplastea</taxon>
        <taxon>Metakinetoplastina</taxon>
        <taxon>Trypanosomatida</taxon>
        <taxon>Trypanosomatidae</taxon>
        <taxon>Trypanosoma</taxon>
    </lineage>
</organism>
<feature type="region of interest" description="Disordered" evidence="1">
    <location>
        <begin position="398"/>
        <end position="459"/>
    </location>
</feature>
<comment type="caution">
    <text evidence="2">The sequence shown here is derived from an EMBL/GenBank/DDBJ whole genome shotgun (WGS) entry which is preliminary data.</text>
</comment>
<sequence>MYLAAPNRCLTARDPSSWRSRRPMLHFAPLRTQVEEVKLITSPVPTSPSSVTSASAATSPPRPEVRAKVPSTLHTPSKACHVPSIAGAHHNKLRQRSPSLSVSDDLVSSSEGSERRVTLPTVHPLSEDEVKHVEASYKKYMASIERPGSLLAFLQELTGSNGVAEGARWQKQLDLFLGTSSDDAVGSSSDVNVEVEGKFGRHPRVLSQEEAIGFSAWLKSTQGVRFEPPSPKRASFVNTETKIISDVPEEGGGSHNAEKNSTSCSPLPLAKAGEVWAIERSSTSMSRGGRSSRARRSKRRAESESTLTSARGYRLERRAFAELGGGIDGGGTIRLAELKRLLRACSFFVDVEAVVGRVIDLERTGRITFKEFLWVLECSVSGKVPASAIRRFLAVPTAAGGSSAGTPTPRPQSGRQPSPTTKWLRGRSKTQVVLPPLQRGQSRRGRALTKGKSRAGTKATLNRRLLEELKQISSLNLLRLSPYSGSWEPELLLASHARPKKQRRRKTHSTRSMSTSPRSPSPRAKSAGVLSPRRITFGSRPQDEHHRTTTTEFQVLRDRQLQLTKRLDVLTGLPVSPRNFQQRQEELLGVQKELNSVLGQITTALRDMSV</sequence>
<feature type="compositionally biased region" description="Basic residues" evidence="1">
    <location>
        <begin position="290"/>
        <end position="299"/>
    </location>
</feature>
<dbReference type="RefSeq" id="XP_029229924.1">
    <property type="nucleotide sequence ID" value="XM_029370010.1"/>
</dbReference>
<dbReference type="OrthoDB" id="253064at2759"/>
<evidence type="ECO:0000256" key="1">
    <source>
        <dbReference type="SAM" id="MobiDB-lite"/>
    </source>
</evidence>
<feature type="compositionally biased region" description="Basic residues" evidence="1">
    <location>
        <begin position="497"/>
        <end position="509"/>
    </location>
</feature>
<feature type="compositionally biased region" description="Basic and acidic residues" evidence="1">
    <location>
        <begin position="541"/>
        <end position="551"/>
    </location>
</feature>
<dbReference type="EMBL" id="MKKU01000131">
    <property type="protein sequence ID" value="RNF22695.1"/>
    <property type="molecule type" value="Genomic_DNA"/>
</dbReference>
<keyword evidence="3" id="KW-1185">Reference proteome</keyword>